<name>A0ABP9PQF3_9BACT</name>
<evidence type="ECO:0000313" key="1">
    <source>
        <dbReference type="EMBL" id="GAA5150436.1"/>
    </source>
</evidence>
<reference evidence="2" key="1">
    <citation type="journal article" date="2019" name="Int. J. Syst. Evol. Microbiol.">
        <title>The Global Catalogue of Microorganisms (GCM) 10K type strain sequencing project: providing services to taxonomists for standard genome sequencing and annotation.</title>
        <authorList>
            <consortium name="The Broad Institute Genomics Platform"/>
            <consortium name="The Broad Institute Genome Sequencing Center for Infectious Disease"/>
            <person name="Wu L."/>
            <person name="Ma J."/>
        </authorList>
    </citation>
    <scope>NUCLEOTIDE SEQUENCE [LARGE SCALE GENOMIC DNA]</scope>
    <source>
        <strain evidence="2">JCM 18053</strain>
    </source>
</reference>
<comment type="caution">
    <text evidence="1">The sequence shown here is derived from an EMBL/GenBank/DDBJ whole genome shotgun (WGS) entry which is preliminary data.</text>
</comment>
<dbReference type="RefSeq" id="WP_345739077.1">
    <property type="nucleotide sequence ID" value="NZ_BAABIA010000026.1"/>
</dbReference>
<organism evidence="1 2">
    <name type="scientific">Prosthecobacter algae</name>
    <dbReference type="NCBI Taxonomy" id="1144682"/>
    <lineage>
        <taxon>Bacteria</taxon>
        <taxon>Pseudomonadati</taxon>
        <taxon>Verrucomicrobiota</taxon>
        <taxon>Verrucomicrobiia</taxon>
        <taxon>Verrucomicrobiales</taxon>
        <taxon>Verrucomicrobiaceae</taxon>
        <taxon>Prosthecobacter</taxon>
    </lineage>
</organism>
<keyword evidence="2" id="KW-1185">Reference proteome</keyword>
<protein>
    <submittedName>
        <fullName evidence="1">Uncharacterized protein</fullName>
    </submittedName>
</protein>
<dbReference type="EMBL" id="BAABIA010000026">
    <property type="protein sequence ID" value="GAA5150436.1"/>
    <property type="molecule type" value="Genomic_DNA"/>
</dbReference>
<gene>
    <name evidence="1" type="ORF">GCM10023213_49120</name>
</gene>
<dbReference type="Proteomes" id="UP001499852">
    <property type="component" value="Unassembled WGS sequence"/>
</dbReference>
<evidence type="ECO:0000313" key="2">
    <source>
        <dbReference type="Proteomes" id="UP001499852"/>
    </source>
</evidence>
<sequence>MPEDRVLRCRIPVKLKGLVLDQVFDAVEAGGFYNIVLEWGEDANGLAPRVFIPVAREHIEPVCEIEADCELLAHVTLDLDCASITDLPQGSEERFFPRPQ</sequence>
<proteinExistence type="predicted"/>
<accession>A0ABP9PQF3</accession>